<evidence type="ECO:0000313" key="2">
    <source>
        <dbReference type="Proteomes" id="UP000233551"/>
    </source>
</evidence>
<dbReference type="AlphaFoldDB" id="A0A2I0JUX2"/>
<keyword evidence="2" id="KW-1185">Reference proteome</keyword>
<protein>
    <submittedName>
        <fullName evidence="1">Uncharacterized protein</fullName>
    </submittedName>
</protein>
<proteinExistence type="predicted"/>
<gene>
    <name evidence="1" type="ORF">CRG98_020346</name>
</gene>
<name>A0A2I0JUX2_PUNGR</name>
<organism evidence="1 2">
    <name type="scientific">Punica granatum</name>
    <name type="common">Pomegranate</name>
    <dbReference type="NCBI Taxonomy" id="22663"/>
    <lineage>
        <taxon>Eukaryota</taxon>
        <taxon>Viridiplantae</taxon>
        <taxon>Streptophyta</taxon>
        <taxon>Embryophyta</taxon>
        <taxon>Tracheophyta</taxon>
        <taxon>Spermatophyta</taxon>
        <taxon>Magnoliopsida</taxon>
        <taxon>eudicotyledons</taxon>
        <taxon>Gunneridae</taxon>
        <taxon>Pentapetalae</taxon>
        <taxon>rosids</taxon>
        <taxon>malvids</taxon>
        <taxon>Myrtales</taxon>
        <taxon>Lythraceae</taxon>
        <taxon>Punica</taxon>
    </lineage>
</organism>
<accession>A0A2I0JUX2</accession>
<reference evidence="1 2" key="1">
    <citation type="submission" date="2017-11" db="EMBL/GenBank/DDBJ databases">
        <title>De-novo sequencing of pomegranate (Punica granatum L.) genome.</title>
        <authorList>
            <person name="Akparov Z."/>
            <person name="Amiraslanov A."/>
            <person name="Hajiyeva S."/>
            <person name="Abbasov M."/>
            <person name="Kaur K."/>
            <person name="Hamwieh A."/>
            <person name="Solovyev V."/>
            <person name="Salamov A."/>
            <person name="Braich B."/>
            <person name="Kosarev P."/>
            <person name="Mahmoud A."/>
            <person name="Hajiyev E."/>
            <person name="Babayeva S."/>
            <person name="Izzatullayeva V."/>
            <person name="Mammadov A."/>
            <person name="Mammadov A."/>
            <person name="Sharifova S."/>
            <person name="Ojaghi J."/>
            <person name="Eynullazada K."/>
            <person name="Bayramov B."/>
            <person name="Abdulazimova A."/>
            <person name="Shahmuradov I."/>
        </authorList>
    </citation>
    <scope>NUCLEOTIDE SEQUENCE [LARGE SCALE GENOMIC DNA]</scope>
    <source>
        <strain evidence="2">cv. AG2017</strain>
        <tissue evidence="1">Leaf</tissue>
    </source>
</reference>
<sequence>MATSGGKSDGIVGVIGDLICARSASIVPESSTAANSDSESSRSWMQVLVGGSGKTPLKYFEHVAVDGRHVIKPPKSVIEEGRFRWKNALVGQFLGNEKVATEPAEVVVEVAF</sequence>
<comment type="caution">
    <text evidence="1">The sequence shown here is derived from an EMBL/GenBank/DDBJ whole genome shotgun (WGS) entry which is preliminary data.</text>
</comment>
<dbReference type="Proteomes" id="UP000233551">
    <property type="component" value="Unassembled WGS sequence"/>
</dbReference>
<evidence type="ECO:0000313" key="1">
    <source>
        <dbReference type="EMBL" id="PKI59266.1"/>
    </source>
</evidence>
<dbReference type="EMBL" id="PGOL01001311">
    <property type="protein sequence ID" value="PKI59266.1"/>
    <property type="molecule type" value="Genomic_DNA"/>
</dbReference>